<dbReference type="InterPro" id="IPR002717">
    <property type="entry name" value="HAT_MYST-type"/>
</dbReference>
<evidence type="ECO:0000256" key="1">
    <source>
        <dbReference type="ARBA" id="ARBA00010107"/>
    </source>
</evidence>
<reference evidence="7" key="1">
    <citation type="submission" date="2021-02" db="EMBL/GenBank/DDBJ databases">
        <authorList>
            <person name="Nowell W R."/>
        </authorList>
    </citation>
    <scope>NUCLEOTIDE SEQUENCE</scope>
</reference>
<evidence type="ECO:0000313" key="7">
    <source>
        <dbReference type="EMBL" id="CAF4535987.1"/>
    </source>
</evidence>
<comment type="similarity">
    <text evidence="1">Belongs to the MYST (SAS/MOZ) family.</text>
</comment>
<dbReference type="Proteomes" id="UP000663866">
    <property type="component" value="Unassembled WGS sequence"/>
</dbReference>
<dbReference type="GO" id="GO:0010484">
    <property type="term" value="F:histone H3 acetyltransferase activity"/>
    <property type="evidence" value="ECO:0007669"/>
    <property type="project" value="TreeGrafter"/>
</dbReference>
<comment type="caution">
    <text evidence="7">The sequence shown here is derived from an EMBL/GenBank/DDBJ whole genome shotgun (WGS) entry which is preliminary data.</text>
</comment>
<evidence type="ECO:0000259" key="6">
    <source>
        <dbReference type="PROSITE" id="PS51726"/>
    </source>
</evidence>
<sequence length="187" mass="21158">TVLPNCQRRGYGRFLIELSYLLSQKEGQVGTPERPLSTLGAQTYEAYWKIKIVEQLLNCFNENKQKCLLKTIMHETGMAIDDIIETLQNLGVLTMKSNGKPVINVNVVQLEAMLKNEKIKHAHWVTIDSEYLRFTPVLTPLLLTNEEKAVEKEVKEIQIVFKQMGQDAVEAALLQAESNDGSNPNET</sequence>
<dbReference type="AlphaFoldDB" id="A0A820XKJ7"/>
<keyword evidence="3" id="KW-0808">Transferase</keyword>
<evidence type="ECO:0000256" key="5">
    <source>
        <dbReference type="PIRSR" id="PIRSR602717-51"/>
    </source>
</evidence>
<accession>A0A820XKJ7</accession>
<proteinExistence type="inferred from homology"/>
<feature type="active site" description="Proton donor/acceptor" evidence="5">
    <location>
        <position position="33"/>
    </location>
</feature>
<dbReference type="GO" id="GO:0005634">
    <property type="term" value="C:nucleus"/>
    <property type="evidence" value="ECO:0007669"/>
    <property type="project" value="TreeGrafter"/>
</dbReference>
<dbReference type="InterPro" id="IPR016181">
    <property type="entry name" value="Acyl_CoA_acyltransferase"/>
</dbReference>
<dbReference type="GO" id="GO:0006357">
    <property type="term" value="P:regulation of transcription by RNA polymerase II"/>
    <property type="evidence" value="ECO:0007669"/>
    <property type="project" value="TreeGrafter"/>
</dbReference>
<evidence type="ECO:0000256" key="3">
    <source>
        <dbReference type="ARBA" id="ARBA00022679"/>
    </source>
</evidence>
<dbReference type="PANTHER" id="PTHR10615">
    <property type="entry name" value="HISTONE ACETYLTRANSFERASE"/>
    <property type="match status" value="1"/>
</dbReference>
<dbReference type="GO" id="GO:0003712">
    <property type="term" value="F:transcription coregulator activity"/>
    <property type="evidence" value="ECO:0007669"/>
    <property type="project" value="TreeGrafter"/>
</dbReference>
<organism evidence="7 8">
    <name type="scientific">Rotaria magnacalcarata</name>
    <dbReference type="NCBI Taxonomy" id="392030"/>
    <lineage>
        <taxon>Eukaryota</taxon>
        <taxon>Metazoa</taxon>
        <taxon>Spiralia</taxon>
        <taxon>Gnathifera</taxon>
        <taxon>Rotifera</taxon>
        <taxon>Eurotatoria</taxon>
        <taxon>Bdelloidea</taxon>
        <taxon>Philodinida</taxon>
        <taxon>Philodinidae</taxon>
        <taxon>Rotaria</taxon>
    </lineage>
</organism>
<protein>
    <recommendedName>
        <fullName evidence="2">histone acetyltransferase</fullName>
        <ecNumber evidence="2">2.3.1.48</ecNumber>
    </recommendedName>
</protein>
<feature type="non-terminal residue" evidence="7">
    <location>
        <position position="187"/>
    </location>
</feature>
<dbReference type="PROSITE" id="PS51726">
    <property type="entry name" value="MYST_HAT"/>
    <property type="match status" value="1"/>
</dbReference>
<keyword evidence="8" id="KW-1185">Reference proteome</keyword>
<dbReference type="SUPFAM" id="SSF55729">
    <property type="entry name" value="Acyl-CoA N-acyltransferases (Nat)"/>
    <property type="match status" value="1"/>
</dbReference>
<dbReference type="InterPro" id="IPR050603">
    <property type="entry name" value="MYST_HAT"/>
</dbReference>
<dbReference type="PANTHER" id="PTHR10615:SF217">
    <property type="entry name" value="HISTONE ACETYLTRANSFERASE"/>
    <property type="match status" value="1"/>
</dbReference>
<evidence type="ECO:0000256" key="4">
    <source>
        <dbReference type="ARBA" id="ARBA00022990"/>
    </source>
</evidence>
<evidence type="ECO:0000256" key="2">
    <source>
        <dbReference type="ARBA" id="ARBA00013184"/>
    </source>
</evidence>
<dbReference type="Gene3D" id="1.10.10.10">
    <property type="entry name" value="Winged helix-like DNA-binding domain superfamily/Winged helix DNA-binding domain"/>
    <property type="match status" value="1"/>
</dbReference>
<feature type="non-terminal residue" evidence="7">
    <location>
        <position position="1"/>
    </location>
</feature>
<evidence type="ECO:0000313" key="8">
    <source>
        <dbReference type="Proteomes" id="UP000663866"/>
    </source>
</evidence>
<keyword evidence="4" id="KW-0007">Acetylation</keyword>
<dbReference type="GO" id="GO:0070776">
    <property type="term" value="C:MOZ/MORF histone acetyltransferase complex"/>
    <property type="evidence" value="ECO:0007669"/>
    <property type="project" value="TreeGrafter"/>
</dbReference>
<dbReference type="Gene3D" id="3.40.630.30">
    <property type="match status" value="1"/>
</dbReference>
<dbReference type="GO" id="GO:0003682">
    <property type="term" value="F:chromatin binding"/>
    <property type="evidence" value="ECO:0007669"/>
    <property type="project" value="TreeGrafter"/>
</dbReference>
<feature type="domain" description="MYST-type HAT" evidence="6">
    <location>
        <begin position="1"/>
        <end position="136"/>
    </location>
</feature>
<name>A0A820XKJ7_9BILA</name>
<dbReference type="EC" id="2.3.1.48" evidence="2"/>
<dbReference type="InterPro" id="IPR036388">
    <property type="entry name" value="WH-like_DNA-bd_sf"/>
</dbReference>
<dbReference type="Pfam" id="PF01853">
    <property type="entry name" value="MOZ_SAS"/>
    <property type="match status" value="1"/>
</dbReference>
<dbReference type="EMBL" id="CAJOBG010058636">
    <property type="protein sequence ID" value="CAF4535987.1"/>
    <property type="molecule type" value="Genomic_DNA"/>
</dbReference>
<gene>
    <name evidence="7" type="ORF">OVN521_LOCUS42539</name>
</gene>